<dbReference type="GO" id="GO:0031012">
    <property type="term" value="C:extracellular matrix"/>
    <property type="evidence" value="ECO:0007669"/>
    <property type="project" value="InterPro"/>
</dbReference>
<evidence type="ECO:0000256" key="1">
    <source>
        <dbReference type="ARBA" id="ARBA00022670"/>
    </source>
</evidence>
<evidence type="ECO:0000313" key="6">
    <source>
        <dbReference type="EnsemblPlants" id="LPERR10G14140.1"/>
    </source>
</evidence>
<accession>A0A0D9XMC5</accession>
<evidence type="ECO:0000256" key="4">
    <source>
        <dbReference type="ARBA" id="ARBA00022833"/>
    </source>
</evidence>
<evidence type="ECO:0000256" key="3">
    <source>
        <dbReference type="ARBA" id="ARBA00022801"/>
    </source>
</evidence>
<reference evidence="6" key="3">
    <citation type="submission" date="2015-04" db="UniProtKB">
        <authorList>
            <consortium name="EnsemblPlants"/>
        </authorList>
    </citation>
    <scope>IDENTIFICATION</scope>
</reference>
<keyword evidence="3" id="KW-0378">Hydrolase</keyword>
<evidence type="ECO:0000313" key="7">
    <source>
        <dbReference type="Proteomes" id="UP000032180"/>
    </source>
</evidence>
<keyword evidence="1" id="KW-0645">Protease</keyword>
<reference evidence="6 7" key="1">
    <citation type="submission" date="2012-08" db="EMBL/GenBank/DDBJ databases">
        <title>Oryza genome evolution.</title>
        <authorList>
            <person name="Wing R.A."/>
        </authorList>
    </citation>
    <scope>NUCLEOTIDE SEQUENCE</scope>
</reference>
<dbReference type="EnsemblPlants" id="LPERR10G14140.1">
    <property type="protein sequence ID" value="LPERR10G14140.1"/>
    <property type="gene ID" value="LPERR10G14140"/>
</dbReference>
<feature type="domain" description="Peptidase M10 metallopeptidase" evidence="5">
    <location>
        <begin position="2"/>
        <end position="43"/>
    </location>
</feature>
<keyword evidence="7" id="KW-1185">Reference proteome</keyword>
<dbReference type="InterPro" id="IPR024079">
    <property type="entry name" value="MetalloPept_cat_dom_sf"/>
</dbReference>
<dbReference type="GO" id="GO:0008270">
    <property type="term" value="F:zinc ion binding"/>
    <property type="evidence" value="ECO:0007669"/>
    <property type="project" value="InterPro"/>
</dbReference>
<dbReference type="Gene3D" id="3.40.390.10">
    <property type="entry name" value="Collagenase (Catalytic Domain)"/>
    <property type="match status" value="1"/>
</dbReference>
<dbReference type="InterPro" id="IPR001818">
    <property type="entry name" value="Pept_M10_metallopeptidase"/>
</dbReference>
<protein>
    <recommendedName>
        <fullName evidence="5">Peptidase M10 metallopeptidase domain-containing protein</fullName>
    </recommendedName>
</protein>
<dbReference type="GO" id="GO:0004222">
    <property type="term" value="F:metalloendopeptidase activity"/>
    <property type="evidence" value="ECO:0007669"/>
    <property type="project" value="InterPro"/>
</dbReference>
<dbReference type="Pfam" id="PF00413">
    <property type="entry name" value="Peptidase_M10"/>
    <property type="match status" value="1"/>
</dbReference>
<name>A0A0D9XMC5_9ORYZ</name>
<dbReference type="GO" id="GO:0006508">
    <property type="term" value="P:proteolysis"/>
    <property type="evidence" value="ECO:0007669"/>
    <property type="project" value="UniProtKB-KW"/>
</dbReference>
<dbReference type="HOGENOM" id="CLU_2530726_0_0_1"/>
<evidence type="ECO:0000259" key="5">
    <source>
        <dbReference type="Pfam" id="PF00413"/>
    </source>
</evidence>
<dbReference type="AlphaFoldDB" id="A0A0D9XMC5"/>
<keyword evidence="4" id="KW-0862">Zinc</keyword>
<sequence>MAEHWSVDLSAEEDKSAVVFDLESLAVHEIGHILGLDLSTTPGKTYSMNGPFYGARVAGAVILLHSARITGVVGINPIPPKEKL</sequence>
<keyword evidence="2" id="KW-0479">Metal-binding</keyword>
<reference evidence="7" key="2">
    <citation type="submission" date="2013-12" db="EMBL/GenBank/DDBJ databases">
        <authorList>
            <person name="Yu Y."/>
            <person name="Lee S."/>
            <person name="de Baynast K."/>
            <person name="Wissotski M."/>
            <person name="Liu L."/>
            <person name="Talag J."/>
            <person name="Goicoechea J."/>
            <person name="Angelova A."/>
            <person name="Jetty R."/>
            <person name="Kudrna D."/>
            <person name="Golser W."/>
            <person name="Rivera L."/>
            <person name="Zhang J."/>
            <person name="Wing R."/>
        </authorList>
    </citation>
    <scope>NUCLEOTIDE SEQUENCE</scope>
</reference>
<dbReference type="Proteomes" id="UP000032180">
    <property type="component" value="Chromosome 10"/>
</dbReference>
<organism evidence="6 7">
    <name type="scientific">Leersia perrieri</name>
    <dbReference type="NCBI Taxonomy" id="77586"/>
    <lineage>
        <taxon>Eukaryota</taxon>
        <taxon>Viridiplantae</taxon>
        <taxon>Streptophyta</taxon>
        <taxon>Embryophyta</taxon>
        <taxon>Tracheophyta</taxon>
        <taxon>Spermatophyta</taxon>
        <taxon>Magnoliopsida</taxon>
        <taxon>Liliopsida</taxon>
        <taxon>Poales</taxon>
        <taxon>Poaceae</taxon>
        <taxon>BOP clade</taxon>
        <taxon>Oryzoideae</taxon>
        <taxon>Oryzeae</taxon>
        <taxon>Oryzinae</taxon>
        <taxon>Leersia</taxon>
    </lineage>
</organism>
<evidence type="ECO:0000256" key="2">
    <source>
        <dbReference type="ARBA" id="ARBA00022723"/>
    </source>
</evidence>
<dbReference type="SUPFAM" id="SSF55486">
    <property type="entry name" value="Metalloproteases ('zincins'), catalytic domain"/>
    <property type="match status" value="1"/>
</dbReference>
<proteinExistence type="predicted"/>
<dbReference type="Gramene" id="LPERR10G14140.1">
    <property type="protein sequence ID" value="LPERR10G14140.1"/>
    <property type="gene ID" value="LPERR10G14140"/>
</dbReference>